<name>A0A1Y2G7W9_9FUNG</name>
<protein>
    <submittedName>
        <fullName evidence="1">Uncharacterized protein</fullName>
    </submittedName>
</protein>
<evidence type="ECO:0000313" key="2">
    <source>
        <dbReference type="Proteomes" id="UP000193648"/>
    </source>
</evidence>
<organism evidence="1 2">
    <name type="scientific">Lobosporangium transversale</name>
    <dbReference type="NCBI Taxonomy" id="64571"/>
    <lineage>
        <taxon>Eukaryota</taxon>
        <taxon>Fungi</taxon>
        <taxon>Fungi incertae sedis</taxon>
        <taxon>Mucoromycota</taxon>
        <taxon>Mortierellomycotina</taxon>
        <taxon>Mortierellomycetes</taxon>
        <taxon>Mortierellales</taxon>
        <taxon>Mortierellaceae</taxon>
        <taxon>Lobosporangium</taxon>
    </lineage>
</organism>
<dbReference type="OrthoDB" id="10355179at2759"/>
<proteinExistence type="predicted"/>
<reference evidence="1 2" key="1">
    <citation type="submission" date="2016-07" db="EMBL/GenBank/DDBJ databases">
        <title>Pervasive Adenine N6-methylation of Active Genes in Fungi.</title>
        <authorList>
            <consortium name="DOE Joint Genome Institute"/>
            <person name="Mondo S.J."/>
            <person name="Dannebaum R.O."/>
            <person name="Kuo R.C."/>
            <person name="Labutti K."/>
            <person name="Haridas S."/>
            <person name="Kuo A."/>
            <person name="Salamov A."/>
            <person name="Ahrendt S.R."/>
            <person name="Lipzen A."/>
            <person name="Sullivan W."/>
            <person name="Andreopoulos W.B."/>
            <person name="Clum A."/>
            <person name="Lindquist E."/>
            <person name="Daum C."/>
            <person name="Ramamoorthy G.K."/>
            <person name="Gryganskyi A."/>
            <person name="Culley D."/>
            <person name="Magnuson J.K."/>
            <person name="James T.Y."/>
            <person name="O'Malley M.A."/>
            <person name="Stajich J.E."/>
            <person name="Spatafora J.W."/>
            <person name="Visel A."/>
            <person name="Grigoriev I.V."/>
        </authorList>
    </citation>
    <scope>NUCLEOTIDE SEQUENCE [LARGE SCALE GENOMIC DNA]</scope>
    <source>
        <strain evidence="1 2">NRRL 3116</strain>
    </source>
</reference>
<dbReference type="InParanoid" id="A0A1Y2G7W9"/>
<sequence>MTTNPPKDTDGIIPWTSFLGHVPGADYFKQLKRPHEIRYLDYLKFCNVHSEDMRKYDSHWRNVILRALQNSGCAILEQEYSRLDKEWKKDVSEREQFWRELRINEIEQDDARFNKELMDSVKRNAVDQLNMTYKDFTWKLDAEFGMHSAYVYR</sequence>
<dbReference type="AlphaFoldDB" id="A0A1Y2G7W9"/>
<comment type="caution">
    <text evidence="1">The sequence shown here is derived from an EMBL/GenBank/DDBJ whole genome shotgun (WGS) entry which is preliminary data.</text>
</comment>
<accession>A0A1Y2G7W9</accession>
<keyword evidence="2" id="KW-1185">Reference proteome</keyword>
<gene>
    <name evidence="1" type="ORF">BCR41DRAFT_375250</name>
</gene>
<dbReference type="GeneID" id="33568776"/>
<dbReference type="EMBL" id="MCFF01000063">
    <property type="protein sequence ID" value="ORZ01862.1"/>
    <property type="molecule type" value="Genomic_DNA"/>
</dbReference>
<evidence type="ECO:0000313" key="1">
    <source>
        <dbReference type="EMBL" id="ORZ01862.1"/>
    </source>
</evidence>
<dbReference type="RefSeq" id="XP_021876159.1">
    <property type="nucleotide sequence ID" value="XM_022026933.1"/>
</dbReference>
<dbReference type="Proteomes" id="UP000193648">
    <property type="component" value="Unassembled WGS sequence"/>
</dbReference>